<sequence>MVLGLHSARNVWRAKCYAERAATMTVPWLPPTPHDVNDAEVLWKRFRDGILHLTDMFAQELATDSEHWGHHGLNYDD</sequence>
<evidence type="ECO:0000313" key="2">
    <source>
        <dbReference type="Proteomes" id="UP000272942"/>
    </source>
</evidence>
<dbReference type="WBParaSite" id="ECPE_0001249201-mRNA-1">
    <property type="protein sequence ID" value="ECPE_0001249201-mRNA-1"/>
    <property type="gene ID" value="ECPE_0001249201"/>
</dbReference>
<proteinExistence type="predicted"/>
<gene>
    <name evidence="1" type="ORF">ECPE_LOCUS12456</name>
</gene>
<dbReference type="EMBL" id="UZAN01052906">
    <property type="protein sequence ID" value="VDP89728.1"/>
    <property type="molecule type" value="Genomic_DNA"/>
</dbReference>
<keyword evidence="2" id="KW-1185">Reference proteome</keyword>
<name>A0A183AZS1_9TREM</name>
<evidence type="ECO:0000313" key="3">
    <source>
        <dbReference type="WBParaSite" id="ECPE_0001249201-mRNA-1"/>
    </source>
</evidence>
<dbReference type="AlphaFoldDB" id="A0A183AZS1"/>
<organism evidence="3">
    <name type="scientific">Echinostoma caproni</name>
    <dbReference type="NCBI Taxonomy" id="27848"/>
    <lineage>
        <taxon>Eukaryota</taxon>
        <taxon>Metazoa</taxon>
        <taxon>Spiralia</taxon>
        <taxon>Lophotrochozoa</taxon>
        <taxon>Platyhelminthes</taxon>
        <taxon>Trematoda</taxon>
        <taxon>Digenea</taxon>
        <taxon>Plagiorchiida</taxon>
        <taxon>Echinostomata</taxon>
        <taxon>Echinostomatoidea</taxon>
        <taxon>Echinostomatidae</taxon>
        <taxon>Echinostoma</taxon>
    </lineage>
</organism>
<reference evidence="3" key="1">
    <citation type="submission" date="2016-06" db="UniProtKB">
        <authorList>
            <consortium name="WormBaseParasite"/>
        </authorList>
    </citation>
    <scope>IDENTIFICATION</scope>
</reference>
<accession>A0A183AZS1</accession>
<protein>
    <submittedName>
        <fullName evidence="3">DDE_3 domain-containing protein</fullName>
    </submittedName>
</protein>
<dbReference type="Proteomes" id="UP000272942">
    <property type="component" value="Unassembled WGS sequence"/>
</dbReference>
<reference evidence="1 2" key="2">
    <citation type="submission" date="2018-11" db="EMBL/GenBank/DDBJ databases">
        <authorList>
            <consortium name="Pathogen Informatics"/>
        </authorList>
    </citation>
    <scope>NUCLEOTIDE SEQUENCE [LARGE SCALE GENOMIC DNA]</scope>
    <source>
        <strain evidence="1 2">Egypt</strain>
    </source>
</reference>
<evidence type="ECO:0000313" key="1">
    <source>
        <dbReference type="EMBL" id="VDP89728.1"/>
    </source>
</evidence>